<evidence type="ECO:0000313" key="4">
    <source>
        <dbReference type="Proteomes" id="UP001178281"/>
    </source>
</evidence>
<dbReference type="Gene3D" id="3.40.50.1820">
    <property type="entry name" value="alpha/beta hydrolase"/>
    <property type="match status" value="1"/>
</dbReference>
<dbReference type="InterPro" id="IPR029058">
    <property type="entry name" value="AB_hydrolase_fold"/>
</dbReference>
<feature type="domain" description="AB hydrolase-1" evidence="2">
    <location>
        <begin position="15"/>
        <end position="239"/>
    </location>
</feature>
<proteinExistence type="predicted"/>
<comment type="caution">
    <text evidence="3">The sequence shown here is derived from an EMBL/GenBank/DDBJ whole genome shotgun (WGS) entry which is preliminary data.</text>
</comment>
<evidence type="ECO:0000259" key="2">
    <source>
        <dbReference type="Pfam" id="PF12697"/>
    </source>
</evidence>
<dbReference type="PRINTS" id="PR00412">
    <property type="entry name" value="EPOXHYDRLASE"/>
</dbReference>
<dbReference type="AlphaFoldDB" id="A0AA90N692"/>
<protein>
    <submittedName>
        <fullName evidence="3">Alpha/beta fold hydrolase</fullName>
    </submittedName>
</protein>
<reference evidence="3" key="1">
    <citation type="submission" date="2023-08" db="EMBL/GenBank/DDBJ databases">
        <title>The draft genome of Tsukamurella strandjordii strain 050030.</title>
        <authorList>
            <person name="Zhao F."/>
            <person name="Feng Y."/>
            <person name="Zong Z."/>
        </authorList>
    </citation>
    <scope>NUCLEOTIDE SEQUENCE</scope>
    <source>
        <strain evidence="3">050030</strain>
    </source>
</reference>
<accession>A0AA90N692</accession>
<keyword evidence="4" id="KW-1185">Reference proteome</keyword>
<dbReference type="PRINTS" id="PR00111">
    <property type="entry name" value="ABHYDROLASE"/>
</dbReference>
<dbReference type="InterPro" id="IPR000073">
    <property type="entry name" value="AB_hydrolase_1"/>
</dbReference>
<dbReference type="PANTHER" id="PTHR46118:SF4">
    <property type="entry name" value="PROTEIN ABHD11"/>
    <property type="match status" value="1"/>
</dbReference>
<dbReference type="EMBL" id="JAUTIX010000001">
    <property type="protein sequence ID" value="MDP0396301.1"/>
    <property type="molecule type" value="Genomic_DNA"/>
</dbReference>
<evidence type="ECO:0000313" key="3">
    <source>
        <dbReference type="EMBL" id="MDP0396301.1"/>
    </source>
</evidence>
<organism evidence="3 4">
    <name type="scientific">Tsukamurella strandjordii</name>
    <dbReference type="NCBI Taxonomy" id="147577"/>
    <lineage>
        <taxon>Bacteria</taxon>
        <taxon>Bacillati</taxon>
        <taxon>Actinomycetota</taxon>
        <taxon>Actinomycetes</taxon>
        <taxon>Mycobacteriales</taxon>
        <taxon>Tsukamurellaceae</taxon>
        <taxon>Tsukamurella</taxon>
    </lineage>
</organism>
<dbReference type="GO" id="GO:0016787">
    <property type="term" value="F:hydrolase activity"/>
    <property type="evidence" value="ECO:0007669"/>
    <property type="project" value="UniProtKB-KW"/>
</dbReference>
<name>A0AA90N692_9ACTN</name>
<sequence>MLNVHQYGSPDAPAVLAIHGVTGHGARWRRFADTELPDARVLAPDLRGHGRSPWTPPWHLEQHVADLVSVLERHAVHAEAPALVIGHSLGGALACRLATARPDLVRAVLLLDPAQGLAPELCATIADQTIRYFDFTSPEEAWQEKKAGAWARVPDAVLDAEIAEHLVRRDSGRWEWDISCAAVTALWGELARTPVGVPSGIPAVVLRAGRADYVTQAQLATMPHAEVHTVDSDHMVAQEIPDVAGSYARALLER</sequence>
<dbReference type="RefSeq" id="WP_305109905.1">
    <property type="nucleotide sequence ID" value="NZ_JAUTIX010000001.1"/>
</dbReference>
<dbReference type="Proteomes" id="UP001178281">
    <property type="component" value="Unassembled WGS sequence"/>
</dbReference>
<gene>
    <name evidence="3" type="ORF">Q7X28_00045</name>
</gene>
<evidence type="ECO:0000256" key="1">
    <source>
        <dbReference type="ARBA" id="ARBA00022801"/>
    </source>
</evidence>
<dbReference type="SUPFAM" id="SSF53474">
    <property type="entry name" value="alpha/beta-Hydrolases"/>
    <property type="match status" value="1"/>
</dbReference>
<dbReference type="Pfam" id="PF12697">
    <property type="entry name" value="Abhydrolase_6"/>
    <property type="match status" value="1"/>
</dbReference>
<keyword evidence="1 3" id="KW-0378">Hydrolase</keyword>
<dbReference type="InterPro" id="IPR000639">
    <property type="entry name" value="Epox_hydrolase-like"/>
</dbReference>
<dbReference type="PANTHER" id="PTHR46118">
    <property type="entry name" value="PROTEIN ABHD11"/>
    <property type="match status" value="1"/>
</dbReference>